<dbReference type="GO" id="GO:0072318">
    <property type="term" value="P:clathrin coat disassembly"/>
    <property type="evidence" value="ECO:0007669"/>
    <property type="project" value="TreeGrafter"/>
</dbReference>
<keyword evidence="6" id="KW-1185">Reference proteome</keyword>
<feature type="region of interest" description="Disordered" evidence="3">
    <location>
        <begin position="1327"/>
        <end position="1352"/>
    </location>
</feature>
<evidence type="ECO:0000256" key="2">
    <source>
        <dbReference type="SAM" id="Coils"/>
    </source>
</evidence>
<feature type="region of interest" description="Disordered" evidence="3">
    <location>
        <begin position="1031"/>
        <end position="1062"/>
    </location>
</feature>
<feature type="region of interest" description="Disordered" evidence="3">
    <location>
        <begin position="1120"/>
        <end position="1192"/>
    </location>
</feature>
<dbReference type="GO" id="GO:0030276">
    <property type="term" value="F:clathrin binding"/>
    <property type="evidence" value="ECO:0007669"/>
    <property type="project" value="TreeGrafter"/>
</dbReference>
<feature type="compositionally biased region" description="Basic and acidic residues" evidence="3">
    <location>
        <begin position="1378"/>
        <end position="1399"/>
    </location>
</feature>
<feature type="compositionally biased region" description="Polar residues" evidence="3">
    <location>
        <begin position="1367"/>
        <end position="1377"/>
    </location>
</feature>
<sequence length="1527" mass="176342">MENLSHSRQRNKSGNTTLSKKACNGSSNNNFVTRTTYDDVFGGPPKFGVPSLAPRVDDYSEIFGGFHASRAGSIPVLDLPVVEEEDVFFDVSSSGFDYDEVFGGGGFVDGRGFAVSFEELLMEQSNGVGCCGDVDSSEEAWTPAETESVAEESDHSGKNKSFSNRDSYESIDGSMEFNISYHKANQRSDEDMLNGITHVTQVHDVTGYAFLVNKTTPLGKTYNENPSLQMTDDSNFEMDFSGRQKNLRKTMSHPANRNACEQTFESGCKSQRGYRRNSSLPNETFVTISDVSLRTLPTEVPPPCRPAPLLDEKKGDLSEVAKNFETIASEGTTGDTSPPFFDVEVDASSSAAASAAAMKEAMEKAQARLKNAKELLERKRERRHSRKERKDREGKVFSNVDGPSIKDERVHASYERQDNGMTYSVREERPKVLKTTRAVSDSIEVQKLFNVDKTSEIYGQYDRLDGTGEWKEATQFFELVRTDRSQAFEQAKSDEIFVPNTKIHDLGQKDKKGAMEPLDHLQVNGKKTKANSEDSKGGENGRKLKVTRVACEQLENNGRSEASKAARRHNGHEKKTKVVQQGCERGENEKKLRMVRHLVENEKKPSVDQSENPENPVEVQQKDNRSEHEKAIKHAENEQLLKEDNRSMANERRSKGPFEREDDEKRQRDAFKWEESDRKLKEACEREESENRVREALEQMENEKRLKEEHEKKRRETLEQKENEKRLKEEREKKQREALEQMENEKRLKEEREKKRRETLEQMENEKRLKEEREKKLRETLEQMENEKRLKEEREKKLRETLEQMENEKRLKEEREKRLRETLEQMENEKRLKEEREKKQRETLEQMENEKRLIEECEKKRREAFEQEQNERRLKEFIVQEENEKKQREASEREENEKRFKEAHELEAMGKRLDVEYELGDNIKTLRLVQETAECEMRSKEAFEKEETGNISKEARVETEDRLSEDGEMEDLKGLSRAHEQTCWDENGRKLKMAEGSPVHVVEEDILRGSDKACMLDDIENLQAARLASQHKANSNKVHKNVTFSQEGNVNIQSEPGDDEIGSQAVETENVLVDGEFEVPSFAQGNLEDEELTLKMEDVAEPFLQDHSVKRTSIREAQVGYNQKENKDKFMPTQPVGSIQNERKMEAAQPSVSEGKGNIHKTAQRMNVSQSAQRKEKNVNKMRTSEKKEVERIKRERELEKERLRKIEEEREREREREKDRMAVDLATLEARERAHAEVRERQERNAVERATSVARQRALTEARERLEKACAEAKEKTFGERSSMEARLRAERAAVERATAEARERAVEKAMAERVAFESKERVERTFSEKFSASSRNGSMRPNSSSSDLQDQKFQRAISFSSSKYHYSVHGASNNTDRSEGVEGESAQRCKARLERHQRTAERAAKALAEKNMRDLLVQREQTERNRLAETLDADVKRWSSGKEGNLRALLSTLQYILGPDNGWHPIPLTEVITSPAVKKAYRKATLCVHPDKLQQRGASIQQKYICEKVFDLLKEAWNKFNSEER</sequence>
<feature type="region of interest" description="Disordered" evidence="3">
    <location>
        <begin position="522"/>
        <end position="853"/>
    </location>
</feature>
<dbReference type="GO" id="GO:0072583">
    <property type="term" value="P:clathrin-dependent endocytosis"/>
    <property type="evidence" value="ECO:0007669"/>
    <property type="project" value="TreeGrafter"/>
</dbReference>
<feature type="compositionally biased region" description="Polar residues" evidence="3">
    <location>
        <begin position="1031"/>
        <end position="1054"/>
    </location>
</feature>
<feature type="compositionally biased region" description="Basic and acidic residues" evidence="3">
    <location>
        <begin position="1235"/>
        <end position="1248"/>
    </location>
</feature>
<name>A0AAE0CN25_9ROSI</name>
<feature type="region of interest" description="Disordered" evidence="3">
    <location>
        <begin position="939"/>
        <end position="977"/>
    </location>
</feature>
<dbReference type="InterPro" id="IPR001623">
    <property type="entry name" value="DnaJ_domain"/>
</dbReference>
<dbReference type="EMBL" id="JANJYI010000003">
    <property type="protein sequence ID" value="KAK2657161.1"/>
    <property type="molecule type" value="Genomic_DNA"/>
</dbReference>
<feature type="compositionally biased region" description="Basic residues" evidence="3">
    <location>
        <begin position="565"/>
        <end position="577"/>
    </location>
</feature>
<feature type="coiled-coil region" evidence="2">
    <location>
        <begin position="1257"/>
        <end position="1306"/>
    </location>
</feature>
<accession>A0AAE0CN25</accession>
<keyword evidence="1 2" id="KW-0175">Coiled coil</keyword>
<dbReference type="PANTHER" id="PTHR23172">
    <property type="entry name" value="AUXILIN/CYCLIN G-ASSOCIATED KINASE-RELATED"/>
    <property type="match status" value="1"/>
</dbReference>
<feature type="region of interest" description="Disordered" evidence="3">
    <location>
        <begin position="1"/>
        <end position="22"/>
    </location>
</feature>
<feature type="region of interest" description="Disordered" evidence="3">
    <location>
        <begin position="133"/>
        <end position="165"/>
    </location>
</feature>
<dbReference type="SUPFAM" id="SSF46565">
    <property type="entry name" value="Chaperone J-domain"/>
    <property type="match status" value="1"/>
</dbReference>
<evidence type="ECO:0000313" key="5">
    <source>
        <dbReference type="EMBL" id="KAK2657161.1"/>
    </source>
</evidence>
<feature type="region of interest" description="Disordered" evidence="3">
    <location>
        <begin position="376"/>
        <end position="403"/>
    </location>
</feature>
<reference evidence="5" key="1">
    <citation type="journal article" date="2023" name="Plant J.">
        <title>Genome sequences and population genomics provide insights into the demographic history, inbreeding, and mutation load of two 'living fossil' tree species of Dipteronia.</title>
        <authorList>
            <person name="Feng Y."/>
            <person name="Comes H.P."/>
            <person name="Chen J."/>
            <person name="Zhu S."/>
            <person name="Lu R."/>
            <person name="Zhang X."/>
            <person name="Li P."/>
            <person name="Qiu J."/>
            <person name="Olsen K.M."/>
            <person name="Qiu Y."/>
        </authorList>
    </citation>
    <scope>NUCLEOTIDE SEQUENCE</scope>
    <source>
        <strain evidence="5">KIB01</strain>
    </source>
</reference>
<dbReference type="GO" id="GO:0005737">
    <property type="term" value="C:cytoplasm"/>
    <property type="evidence" value="ECO:0007669"/>
    <property type="project" value="TreeGrafter"/>
</dbReference>
<feature type="compositionally biased region" description="Basic and acidic residues" evidence="3">
    <location>
        <begin position="530"/>
        <end position="542"/>
    </location>
</feature>
<dbReference type="PROSITE" id="PS50076">
    <property type="entry name" value="DNAJ_2"/>
    <property type="match status" value="1"/>
</dbReference>
<dbReference type="Proteomes" id="UP001280121">
    <property type="component" value="Unassembled WGS sequence"/>
</dbReference>
<evidence type="ECO:0000256" key="1">
    <source>
        <dbReference type="ARBA" id="ARBA00023054"/>
    </source>
</evidence>
<feature type="compositionally biased region" description="Polar residues" evidence="3">
    <location>
        <begin position="1330"/>
        <end position="1350"/>
    </location>
</feature>
<feature type="region of interest" description="Disordered" evidence="3">
    <location>
        <begin position="1235"/>
        <end position="1254"/>
    </location>
</feature>
<feature type="domain" description="J" evidence="4">
    <location>
        <begin position="1463"/>
        <end position="1527"/>
    </location>
</feature>
<feature type="region of interest" description="Disordered" evidence="3">
    <location>
        <begin position="1367"/>
        <end position="1399"/>
    </location>
</feature>
<organism evidence="5 6">
    <name type="scientific">Dipteronia dyeriana</name>
    <dbReference type="NCBI Taxonomy" id="168575"/>
    <lineage>
        <taxon>Eukaryota</taxon>
        <taxon>Viridiplantae</taxon>
        <taxon>Streptophyta</taxon>
        <taxon>Embryophyta</taxon>
        <taxon>Tracheophyta</taxon>
        <taxon>Spermatophyta</taxon>
        <taxon>Magnoliopsida</taxon>
        <taxon>eudicotyledons</taxon>
        <taxon>Gunneridae</taxon>
        <taxon>Pentapetalae</taxon>
        <taxon>rosids</taxon>
        <taxon>malvids</taxon>
        <taxon>Sapindales</taxon>
        <taxon>Sapindaceae</taxon>
        <taxon>Hippocastanoideae</taxon>
        <taxon>Acereae</taxon>
        <taxon>Dipteronia</taxon>
    </lineage>
</organism>
<feature type="compositionally biased region" description="Basic and acidic residues" evidence="3">
    <location>
        <begin position="584"/>
        <end position="606"/>
    </location>
</feature>
<comment type="caution">
    <text evidence="5">The sequence shown here is derived from an EMBL/GenBank/DDBJ whole genome shotgun (WGS) entry which is preliminary data.</text>
</comment>
<gene>
    <name evidence="5" type="ORF">Ddye_010213</name>
</gene>
<evidence type="ECO:0000313" key="6">
    <source>
        <dbReference type="Proteomes" id="UP001280121"/>
    </source>
</evidence>
<feature type="compositionally biased region" description="Basic and acidic residues" evidence="3">
    <location>
        <begin position="1173"/>
        <end position="1192"/>
    </location>
</feature>
<evidence type="ECO:0000259" key="4">
    <source>
        <dbReference type="PROSITE" id="PS50076"/>
    </source>
</evidence>
<dbReference type="InterPro" id="IPR036869">
    <property type="entry name" value="J_dom_sf"/>
</dbReference>
<feature type="compositionally biased region" description="Basic and acidic residues" evidence="3">
    <location>
        <begin position="620"/>
        <end position="853"/>
    </location>
</feature>
<evidence type="ECO:0000256" key="3">
    <source>
        <dbReference type="SAM" id="MobiDB-lite"/>
    </source>
</evidence>
<feature type="region of interest" description="Disordered" evidence="3">
    <location>
        <begin position="877"/>
        <end position="902"/>
    </location>
</feature>
<dbReference type="FunFam" id="1.10.287.110:FF:000009">
    <property type="entry name" value="Auxilin-related protein 1"/>
    <property type="match status" value="1"/>
</dbReference>
<dbReference type="PANTHER" id="PTHR23172:SF87">
    <property type="entry name" value="CHAPERONE DNAJ-DOMAIN SUPERFAMILY PROTEIN"/>
    <property type="match status" value="1"/>
</dbReference>
<dbReference type="GO" id="GO:0031982">
    <property type="term" value="C:vesicle"/>
    <property type="evidence" value="ECO:0007669"/>
    <property type="project" value="TreeGrafter"/>
</dbReference>
<dbReference type="Gene3D" id="1.10.287.110">
    <property type="entry name" value="DnaJ domain"/>
    <property type="match status" value="1"/>
</dbReference>
<protein>
    <recommendedName>
        <fullName evidence="4">J domain-containing protein</fullName>
    </recommendedName>
</protein>
<proteinExistence type="predicted"/>